<dbReference type="EMBL" id="JAKELL010000057">
    <property type="protein sequence ID" value="KAH8986091.1"/>
    <property type="molecule type" value="Genomic_DNA"/>
</dbReference>
<keyword evidence="3" id="KW-1185">Reference proteome</keyword>
<reference evidence="2" key="1">
    <citation type="submission" date="2022-01" db="EMBL/GenBank/DDBJ databases">
        <title>Comparative genomics reveals a dynamic genome evolution in the ectomycorrhizal milk-cap (Lactarius) mushrooms.</title>
        <authorList>
            <consortium name="DOE Joint Genome Institute"/>
            <person name="Lebreton A."/>
            <person name="Tang N."/>
            <person name="Kuo A."/>
            <person name="LaButti K."/>
            <person name="Drula E."/>
            <person name="Barry K."/>
            <person name="Clum A."/>
            <person name="Lipzen A."/>
            <person name="Mousain D."/>
            <person name="Ng V."/>
            <person name="Wang R."/>
            <person name="Wang X."/>
            <person name="Dai Y."/>
            <person name="Henrissat B."/>
            <person name="Grigoriev I.V."/>
            <person name="Guerin-Laguette A."/>
            <person name="Yu F."/>
            <person name="Martin F.M."/>
        </authorList>
    </citation>
    <scope>NUCLEOTIDE SEQUENCE</scope>
    <source>
        <strain evidence="2">QP</strain>
    </source>
</reference>
<dbReference type="AlphaFoldDB" id="A0AAD4QAR5"/>
<organism evidence="2 3">
    <name type="scientific">Lactarius akahatsu</name>
    <dbReference type="NCBI Taxonomy" id="416441"/>
    <lineage>
        <taxon>Eukaryota</taxon>
        <taxon>Fungi</taxon>
        <taxon>Dikarya</taxon>
        <taxon>Basidiomycota</taxon>
        <taxon>Agaricomycotina</taxon>
        <taxon>Agaricomycetes</taxon>
        <taxon>Russulales</taxon>
        <taxon>Russulaceae</taxon>
        <taxon>Lactarius</taxon>
    </lineage>
</organism>
<sequence>MSPRPVRKIIPTAKLTADNAGDLELMSHRIAVASASAALTAPQLSRTPATSSPLPESSPPPPTDTEDASSPAPHLAQARTSSKRPSCATTKSHDSVITVSSTTSDDASEVALVPPKFKKPKTLPSDQEAEVHTTDFSIINIDDIEDPENKRLNKSHPSADIKYFFTALPRIPGQAKQHKKCNLCTQGLGCTKVEKIITSEHSTLR</sequence>
<evidence type="ECO:0000313" key="2">
    <source>
        <dbReference type="EMBL" id="KAH8986091.1"/>
    </source>
</evidence>
<feature type="compositionally biased region" description="Low complexity" evidence="1">
    <location>
        <begin position="36"/>
        <end position="55"/>
    </location>
</feature>
<comment type="caution">
    <text evidence="2">The sequence shown here is derived from an EMBL/GenBank/DDBJ whole genome shotgun (WGS) entry which is preliminary data.</text>
</comment>
<accession>A0AAD4QAR5</accession>
<proteinExistence type="predicted"/>
<feature type="compositionally biased region" description="Polar residues" evidence="1">
    <location>
        <begin position="78"/>
        <end position="90"/>
    </location>
</feature>
<evidence type="ECO:0000313" key="3">
    <source>
        <dbReference type="Proteomes" id="UP001201163"/>
    </source>
</evidence>
<dbReference type="Proteomes" id="UP001201163">
    <property type="component" value="Unassembled WGS sequence"/>
</dbReference>
<name>A0AAD4QAR5_9AGAM</name>
<feature type="region of interest" description="Disordered" evidence="1">
    <location>
        <begin position="36"/>
        <end position="109"/>
    </location>
</feature>
<evidence type="ECO:0000256" key="1">
    <source>
        <dbReference type="SAM" id="MobiDB-lite"/>
    </source>
</evidence>
<protein>
    <submittedName>
        <fullName evidence="2">Uncharacterized protein</fullName>
    </submittedName>
</protein>
<gene>
    <name evidence="2" type="ORF">EDB92DRAFT_1818405</name>
</gene>
<feature type="compositionally biased region" description="Low complexity" evidence="1">
    <location>
        <begin position="95"/>
        <end position="105"/>
    </location>
</feature>